<organism evidence="2 3">
    <name type="scientific">Colocasia esculenta</name>
    <name type="common">Wild taro</name>
    <name type="synonym">Arum esculentum</name>
    <dbReference type="NCBI Taxonomy" id="4460"/>
    <lineage>
        <taxon>Eukaryota</taxon>
        <taxon>Viridiplantae</taxon>
        <taxon>Streptophyta</taxon>
        <taxon>Embryophyta</taxon>
        <taxon>Tracheophyta</taxon>
        <taxon>Spermatophyta</taxon>
        <taxon>Magnoliopsida</taxon>
        <taxon>Liliopsida</taxon>
        <taxon>Araceae</taxon>
        <taxon>Aroideae</taxon>
        <taxon>Colocasieae</taxon>
        <taxon>Colocasia</taxon>
    </lineage>
</organism>
<accession>A0A843TVZ2</accession>
<dbReference type="PANTHER" id="PTHR34081:SF1">
    <property type="entry name" value="MALECTIN, LEUCINE-RICH REPEAT DOMAIN, L DOMAIN-LIKE PROTEIN-RELATED"/>
    <property type="match status" value="1"/>
</dbReference>
<comment type="caution">
    <text evidence="2">The sequence shown here is derived from an EMBL/GenBank/DDBJ whole genome shotgun (WGS) entry which is preliminary data.</text>
</comment>
<protein>
    <recommendedName>
        <fullName evidence="1">Malectin domain-containing protein</fullName>
    </recommendedName>
</protein>
<dbReference type="InterPro" id="IPR021720">
    <property type="entry name" value="Malectin_dom"/>
</dbReference>
<gene>
    <name evidence="2" type="ORF">Taro_007607</name>
</gene>
<dbReference type="EMBL" id="NMUH01000242">
    <property type="protein sequence ID" value="MQL75265.1"/>
    <property type="molecule type" value="Genomic_DNA"/>
</dbReference>
<dbReference type="Gene3D" id="2.60.120.430">
    <property type="entry name" value="Galactose-binding lectin"/>
    <property type="match status" value="1"/>
</dbReference>
<name>A0A843TVZ2_COLES</name>
<dbReference type="OrthoDB" id="1938112at2759"/>
<dbReference type="Pfam" id="PF11721">
    <property type="entry name" value="Malectin"/>
    <property type="match status" value="1"/>
</dbReference>
<dbReference type="Proteomes" id="UP000652761">
    <property type="component" value="Unassembled WGS sequence"/>
</dbReference>
<dbReference type="PANTHER" id="PTHR34081">
    <property type="entry name" value="MALECTIN DOMAIN-CONTAINING PROTEIN"/>
    <property type="match status" value="1"/>
</dbReference>
<evidence type="ECO:0000313" key="2">
    <source>
        <dbReference type="EMBL" id="MQL75265.1"/>
    </source>
</evidence>
<feature type="domain" description="Malectin" evidence="1">
    <location>
        <begin position="126"/>
        <end position="186"/>
    </location>
</feature>
<evidence type="ECO:0000259" key="1">
    <source>
        <dbReference type="Pfam" id="PF11721"/>
    </source>
</evidence>
<evidence type="ECO:0000313" key="3">
    <source>
        <dbReference type="Proteomes" id="UP000652761"/>
    </source>
</evidence>
<dbReference type="AlphaFoldDB" id="A0A843TVZ2"/>
<reference evidence="2" key="1">
    <citation type="submission" date="2017-07" db="EMBL/GenBank/DDBJ databases">
        <title>Taro Niue Genome Assembly and Annotation.</title>
        <authorList>
            <person name="Atibalentja N."/>
            <person name="Keating K."/>
            <person name="Fields C.J."/>
        </authorList>
    </citation>
    <scope>NUCLEOTIDE SEQUENCE</scope>
    <source>
        <strain evidence="2">Niue_2</strain>
        <tissue evidence="2">Leaf</tissue>
    </source>
</reference>
<sequence>MVTSMSDVPDLPALATSLIQQSRKNLPLSLSFAEAMVWVVLLLQKLWQPQLASLPSLFANLCLNRDQQCKFSDGPPLSFLSITHSTSTSQNTHMMKNLLKTKKKLDGSTFMGMSSDSQIMSLFSVGEKVLTDFNIAEAANGTGKEIVKNFTAHVEKGTLEIHFQWLGKGTNAIPDRGSYGPLISAISILHVNWIRRRIKLSVGAVVGIAVASECADNADLAFCVVLPEKEKTRE</sequence>
<proteinExistence type="predicted"/>
<keyword evidence="3" id="KW-1185">Reference proteome</keyword>